<feature type="transmembrane region" description="Helical" evidence="11">
    <location>
        <begin position="6"/>
        <end position="24"/>
    </location>
</feature>
<comment type="subcellular location">
    <subcellularLocation>
        <location evidence="1">Cell membrane</location>
        <topology evidence="1">Multi-pass membrane protein</topology>
    </subcellularLocation>
</comment>
<feature type="transmembrane region" description="Helical" evidence="11">
    <location>
        <begin position="168"/>
        <end position="188"/>
    </location>
</feature>
<evidence type="ECO:0000256" key="11">
    <source>
        <dbReference type="SAM" id="Phobius"/>
    </source>
</evidence>
<feature type="transmembrane region" description="Helical" evidence="11">
    <location>
        <begin position="126"/>
        <end position="147"/>
    </location>
</feature>
<evidence type="ECO:0000256" key="6">
    <source>
        <dbReference type="ARBA" id="ARBA00023053"/>
    </source>
</evidence>
<accession>A0A0X8P0H8</accession>
<dbReference type="CDD" id="cd00038">
    <property type="entry name" value="CAP_ED"/>
    <property type="match status" value="1"/>
</dbReference>
<reference evidence="14" key="1">
    <citation type="submission" date="2015-12" db="EMBL/GenBank/DDBJ databases">
        <title>FDA dAtabase for Regulatory Grade micrObial Sequences (FDA-ARGOS): Supporting development and validation of Infectious Disease Dx tests.</title>
        <authorList>
            <person name="Case J."/>
            <person name="Tallon L."/>
            <person name="Sadzewicz L."/>
            <person name="Sengamalay N."/>
            <person name="Ott S."/>
            <person name="Godinez A."/>
            <person name="Nagaraj S."/>
            <person name="Nadendla S."/>
            <person name="Sichtig H."/>
        </authorList>
    </citation>
    <scope>NUCLEOTIDE SEQUENCE [LARGE SCALE GENOMIC DNA]</scope>
    <source>
        <strain evidence="14">FDAARGOS_147</strain>
    </source>
</reference>
<dbReference type="GO" id="GO:0098719">
    <property type="term" value="P:sodium ion import across plasma membrane"/>
    <property type="evidence" value="ECO:0007669"/>
    <property type="project" value="TreeGrafter"/>
</dbReference>
<organism evidence="13 14">
    <name type="scientific">Alcaligenes xylosoxydans xylosoxydans</name>
    <name type="common">Achromobacter xylosoxidans</name>
    <dbReference type="NCBI Taxonomy" id="85698"/>
    <lineage>
        <taxon>Bacteria</taxon>
        <taxon>Pseudomonadati</taxon>
        <taxon>Pseudomonadota</taxon>
        <taxon>Betaproteobacteria</taxon>
        <taxon>Burkholderiales</taxon>
        <taxon>Alcaligenaceae</taxon>
        <taxon>Achromobacter</taxon>
    </lineage>
</organism>
<evidence type="ECO:0000256" key="8">
    <source>
        <dbReference type="ARBA" id="ARBA00023136"/>
    </source>
</evidence>
<keyword evidence="3" id="KW-1003">Cell membrane</keyword>
<sequence length="962" mass="104883">MDVGFLVFGLAGLLTLVCFMPPLAGRLKLPYSVLLAIVGCLLGIIVHVHGWAPSWIGDFLDSLERFEISSETFLMVFLPVLLFETALSMNVRRLMDDIGPILMMAIVAVVVCTVVVGVTLDAISPYGLVVCLLLGAIVATTDPVAVVGIFREVGAPKRLTTLVEGESLFNDAASIALYSVLLAVLGGHGELTVSGIFNDFIVHFIGGGIAGFAMGRLACFLFAWLRGFPTAEITLTLTLAYLSFFISEHYLNVSGVVATVIAGLVVGSTGRTRMSPTTFEYLSSAWEQFGFWANSLIFLFAAMLIPKLMAAADWQELVLVAVVFVVTLVARAIVVFGLLPLLGLTKLGTKVSNPYKVVMLWGGLRGAVSLALALAVTEQTGVAEEARQFIAVATTGFVLLTLFVNGISLRPLIRMLGLNQLSPVERTIRNQALAVALEDLQGKTEEVAKTEHIGSEVRDRIRAVFDASLTSVHDGQVSQMSDEQRVAVGLAIVAQREEEMFFDILKAQIVDWRMAETLLARAERLEDAIRMGGVPGFERAIIADVRYSSGFRLALRLHYLFGFQGWLARELGHRFANLMSKRSVAQRLIVFAREQITPLLGETATQRIVSLHQRRLDLIENAMQALNLQYPSYAQWLQESYLGRVARELERIRYRDMLEQFLISGEVYADLMAQLKSRWAHIDTHPPLDIEMSAADLINRVPLFEGLSADSLRAISKLLKPRLSLPDQRVLTKGRHGEEMCFVASGAVAVHLPDNTMIELGSGEFFGELGLLGEQQIAPEVTSLGYSKLLMLSSRDFHALLARDEHLRERIQVVAKQRLRAIEVWKQFSQANAAPAPAPAPASALTPSQAAEAAEAAGAQNGLDTRAVQALRAADPGASQALPAVANAPETPQRPQQVETRQAEARQVEVPQAETRAAPPQQVETRAAPLQQVETRHAEAHKAEERKAETRETDPAPGGASA</sequence>
<dbReference type="AlphaFoldDB" id="A0A0X8P0H8"/>
<proteinExistence type="predicted"/>
<dbReference type="GO" id="GO:0051453">
    <property type="term" value="P:regulation of intracellular pH"/>
    <property type="evidence" value="ECO:0007669"/>
    <property type="project" value="TreeGrafter"/>
</dbReference>
<dbReference type="GO" id="GO:0015386">
    <property type="term" value="F:potassium:proton antiporter activity"/>
    <property type="evidence" value="ECO:0007669"/>
    <property type="project" value="TreeGrafter"/>
</dbReference>
<dbReference type="SMART" id="SM00100">
    <property type="entry name" value="cNMP"/>
    <property type="match status" value="1"/>
</dbReference>
<dbReference type="SUPFAM" id="SSF51206">
    <property type="entry name" value="cAMP-binding domain-like"/>
    <property type="match status" value="1"/>
</dbReference>
<dbReference type="Gene3D" id="2.60.120.10">
    <property type="entry name" value="Jelly Rolls"/>
    <property type="match status" value="1"/>
</dbReference>
<evidence type="ECO:0000256" key="1">
    <source>
        <dbReference type="ARBA" id="ARBA00004651"/>
    </source>
</evidence>
<feature type="transmembrane region" description="Helical" evidence="11">
    <location>
        <begin position="389"/>
        <end position="409"/>
    </location>
</feature>
<dbReference type="InterPro" id="IPR018422">
    <property type="entry name" value="Cation/H_exchanger_CPA1"/>
</dbReference>
<dbReference type="EMBL" id="CP014060">
    <property type="protein sequence ID" value="AMG37677.1"/>
    <property type="molecule type" value="Genomic_DNA"/>
</dbReference>
<evidence type="ECO:0000256" key="4">
    <source>
        <dbReference type="ARBA" id="ARBA00022692"/>
    </source>
</evidence>
<feature type="transmembrane region" description="Helical" evidence="11">
    <location>
        <begin position="358"/>
        <end position="377"/>
    </location>
</feature>
<dbReference type="GO" id="GO:0005886">
    <property type="term" value="C:plasma membrane"/>
    <property type="evidence" value="ECO:0007669"/>
    <property type="project" value="UniProtKB-SubCell"/>
</dbReference>
<feature type="transmembrane region" description="Helical" evidence="11">
    <location>
        <begin position="317"/>
        <end position="338"/>
    </location>
</feature>
<evidence type="ECO:0000256" key="10">
    <source>
        <dbReference type="SAM" id="MobiDB-lite"/>
    </source>
</evidence>
<dbReference type="InterPro" id="IPR000595">
    <property type="entry name" value="cNMP-bd_dom"/>
</dbReference>
<dbReference type="PROSITE" id="PS50042">
    <property type="entry name" value="CNMP_BINDING_3"/>
    <property type="match status" value="1"/>
</dbReference>
<keyword evidence="4 11" id="KW-0812">Transmembrane</keyword>
<keyword evidence="5 11" id="KW-1133">Transmembrane helix</keyword>
<dbReference type="GO" id="GO:0015385">
    <property type="term" value="F:sodium:proton antiporter activity"/>
    <property type="evidence" value="ECO:0007669"/>
    <property type="project" value="InterPro"/>
</dbReference>
<dbReference type="Pfam" id="PF00027">
    <property type="entry name" value="cNMP_binding"/>
    <property type="match status" value="1"/>
</dbReference>
<protein>
    <submittedName>
        <fullName evidence="13">Sodium:proton exchanger</fullName>
    </submittedName>
</protein>
<evidence type="ECO:0000256" key="7">
    <source>
        <dbReference type="ARBA" id="ARBA00023065"/>
    </source>
</evidence>
<name>A0A0X8P0H8_ALCXX</name>
<feature type="transmembrane region" description="Helical" evidence="11">
    <location>
        <begin position="285"/>
        <end position="305"/>
    </location>
</feature>
<feature type="region of interest" description="Disordered" evidence="10">
    <location>
        <begin position="834"/>
        <end position="858"/>
    </location>
</feature>
<feature type="region of interest" description="Disordered" evidence="10">
    <location>
        <begin position="884"/>
        <end position="962"/>
    </location>
</feature>
<keyword evidence="8 11" id="KW-0472">Membrane</keyword>
<gene>
    <name evidence="13" type="ORF">AL504_17720</name>
</gene>
<evidence type="ECO:0000256" key="9">
    <source>
        <dbReference type="ARBA" id="ARBA00023201"/>
    </source>
</evidence>
<feature type="domain" description="Cyclic nucleotide-binding" evidence="12">
    <location>
        <begin position="703"/>
        <end position="810"/>
    </location>
</feature>
<dbReference type="Gene3D" id="6.10.140.1330">
    <property type="match status" value="1"/>
</dbReference>
<keyword evidence="7" id="KW-0406">Ion transport</keyword>
<feature type="transmembrane region" description="Helical" evidence="11">
    <location>
        <begin position="31"/>
        <end position="52"/>
    </location>
</feature>
<evidence type="ECO:0000256" key="2">
    <source>
        <dbReference type="ARBA" id="ARBA00022448"/>
    </source>
</evidence>
<dbReference type="InterPro" id="IPR014710">
    <property type="entry name" value="RmlC-like_jellyroll"/>
</dbReference>
<dbReference type="PANTHER" id="PTHR10110:SF86">
    <property type="entry name" value="SODIUM_HYDROGEN EXCHANGER 7"/>
    <property type="match status" value="1"/>
</dbReference>
<feature type="transmembrane region" description="Helical" evidence="11">
    <location>
        <begin position="101"/>
        <end position="120"/>
    </location>
</feature>
<evidence type="ECO:0000256" key="3">
    <source>
        <dbReference type="ARBA" id="ARBA00022475"/>
    </source>
</evidence>
<dbReference type="InterPro" id="IPR018490">
    <property type="entry name" value="cNMP-bd_dom_sf"/>
</dbReference>
<keyword evidence="6" id="KW-0915">Sodium</keyword>
<evidence type="ECO:0000259" key="12">
    <source>
        <dbReference type="PROSITE" id="PS50042"/>
    </source>
</evidence>
<dbReference type="InterPro" id="IPR006153">
    <property type="entry name" value="Cation/H_exchanger_TM"/>
</dbReference>
<evidence type="ECO:0000256" key="5">
    <source>
        <dbReference type="ARBA" id="ARBA00022989"/>
    </source>
</evidence>
<feature type="transmembrane region" description="Helical" evidence="11">
    <location>
        <begin position="200"/>
        <end position="225"/>
    </location>
</feature>
<feature type="transmembrane region" description="Helical" evidence="11">
    <location>
        <begin position="237"/>
        <end position="265"/>
    </location>
</feature>
<feature type="compositionally biased region" description="Basic and acidic residues" evidence="10">
    <location>
        <begin position="934"/>
        <end position="954"/>
    </location>
</feature>
<keyword evidence="2" id="KW-0813">Transport</keyword>
<evidence type="ECO:0000313" key="13">
    <source>
        <dbReference type="EMBL" id="AMG37677.1"/>
    </source>
</evidence>
<dbReference type="PANTHER" id="PTHR10110">
    <property type="entry name" value="SODIUM/HYDROGEN EXCHANGER"/>
    <property type="match status" value="1"/>
</dbReference>
<keyword evidence="9" id="KW-0739">Sodium transport</keyword>
<evidence type="ECO:0000313" key="14">
    <source>
        <dbReference type="Proteomes" id="UP000060602"/>
    </source>
</evidence>
<dbReference type="Pfam" id="PF00999">
    <property type="entry name" value="Na_H_Exchanger"/>
    <property type="match status" value="1"/>
</dbReference>
<dbReference type="Proteomes" id="UP000060602">
    <property type="component" value="Chromosome"/>
</dbReference>